<feature type="transmembrane region" description="Helical" evidence="7">
    <location>
        <begin position="249"/>
        <end position="270"/>
    </location>
</feature>
<organism evidence="9 10">
    <name type="scientific">Brevibacterium linens</name>
    <dbReference type="NCBI Taxonomy" id="1703"/>
    <lineage>
        <taxon>Bacteria</taxon>
        <taxon>Bacillati</taxon>
        <taxon>Actinomycetota</taxon>
        <taxon>Actinomycetes</taxon>
        <taxon>Micrococcales</taxon>
        <taxon>Brevibacteriaceae</taxon>
        <taxon>Brevibacterium</taxon>
    </lineage>
</organism>
<feature type="transmembrane region" description="Helical" evidence="7">
    <location>
        <begin position="131"/>
        <end position="157"/>
    </location>
</feature>
<dbReference type="GO" id="GO:0005886">
    <property type="term" value="C:plasma membrane"/>
    <property type="evidence" value="ECO:0007669"/>
    <property type="project" value="UniProtKB-SubCell"/>
</dbReference>
<evidence type="ECO:0000256" key="1">
    <source>
        <dbReference type="ARBA" id="ARBA00004651"/>
    </source>
</evidence>
<evidence type="ECO:0000313" key="10">
    <source>
        <dbReference type="Proteomes" id="UP000234498"/>
    </source>
</evidence>
<dbReference type="Gene3D" id="1.10.3720.10">
    <property type="entry name" value="MetI-like"/>
    <property type="match status" value="1"/>
</dbReference>
<evidence type="ECO:0000256" key="7">
    <source>
        <dbReference type="RuleBase" id="RU363032"/>
    </source>
</evidence>
<keyword evidence="4 7" id="KW-0812">Transmembrane</keyword>
<sequence>MTTMMSDTPPTAAKRKSRLSVLVILSLLWLAAVVVATIFGEHLARYGATVAVGADRLQPPSPEHWAGTDNFSRDIMDRLIVAARSSMFIGVSVAVISSILGGATGVIAVVWKPLDNIVMRVLDGFIAFPPILLAIMLVASFGGGYWQVILALTLVFFPRIARVVRAATLAVITAPYVEASRVLGGNTLWSTRHHVIPNITGPLAVQATYVLSRAIVIDAGLAFLGLGVPPPAPTWGSMLGDSRLFVDQAWWLVVLPGLCIVLTALAVNFAGDWVRDLTDRTLGTDR</sequence>
<dbReference type="RefSeq" id="WP_101596943.1">
    <property type="nucleotide sequence ID" value="NZ_FXZA01000056.1"/>
</dbReference>
<reference evidence="9 10" key="1">
    <citation type="submission" date="2017-03" db="EMBL/GenBank/DDBJ databases">
        <authorList>
            <person name="Afonso C.L."/>
            <person name="Miller P.J."/>
            <person name="Scott M.A."/>
            <person name="Spackman E."/>
            <person name="Goraichik I."/>
            <person name="Dimitrov K.M."/>
            <person name="Suarez D.L."/>
            <person name="Swayne D.E."/>
        </authorList>
    </citation>
    <scope>NUCLEOTIDE SEQUENCE [LARGE SCALE GENOMIC DNA]</scope>
    <source>
        <strain evidence="9 10">Mu101</strain>
    </source>
</reference>
<dbReference type="CDD" id="cd06261">
    <property type="entry name" value="TM_PBP2"/>
    <property type="match status" value="1"/>
</dbReference>
<dbReference type="OrthoDB" id="9812701at2"/>
<dbReference type="PANTHER" id="PTHR43386:SF1">
    <property type="entry name" value="D,D-DIPEPTIDE TRANSPORT SYSTEM PERMEASE PROTEIN DDPC-RELATED"/>
    <property type="match status" value="1"/>
</dbReference>
<dbReference type="PANTHER" id="PTHR43386">
    <property type="entry name" value="OLIGOPEPTIDE TRANSPORT SYSTEM PERMEASE PROTEIN APPC"/>
    <property type="match status" value="1"/>
</dbReference>
<dbReference type="PROSITE" id="PS50928">
    <property type="entry name" value="ABC_TM1"/>
    <property type="match status" value="1"/>
</dbReference>
<dbReference type="SUPFAM" id="SSF161098">
    <property type="entry name" value="MetI-like"/>
    <property type="match status" value="1"/>
</dbReference>
<comment type="similarity">
    <text evidence="7">Belongs to the binding-protein-dependent transport system permease family.</text>
</comment>
<keyword evidence="2 7" id="KW-0813">Transport</keyword>
<evidence type="ECO:0000256" key="4">
    <source>
        <dbReference type="ARBA" id="ARBA00022692"/>
    </source>
</evidence>
<feature type="transmembrane region" description="Helical" evidence="7">
    <location>
        <begin position="20"/>
        <end position="39"/>
    </location>
</feature>
<protein>
    <submittedName>
        <fullName evidence="9">Peptide/nickel transport system permease protein</fullName>
    </submittedName>
</protein>
<evidence type="ECO:0000259" key="8">
    <source>
        <dbReference type="PROSITE" id="PS50928"/>
    </source>
</evidence>
<dbReference type="InterPro" id="IPR035906">
    <property type="entry name" value="MetI-like_sf"/>
</dbReference>
<dbReference type="Pfam" id="PF00528">
    <property type="entry name" value="BPD_transp_1"/>
    <property type="match status" value="1"/>
</dbReference>
<feature type="domain" description="ABC transmembrane type-1" evidence="8">
    <location>
        <begin position="83"/>
        <end position="271"/>
    </location>
</feature>
<evidence type="ECO:0000313" key="9">
    <source>
        <dbReference type="EMBL" id="SMY01246.1"/>
    </source>
</evidence>
<name>A0A2H1KNC7_BRELN</name>
<keyword evidence="6 7" id="KW-0472">Membrane</keyword>
<evidence type="ECO:0000256" key="5">
    <source>
        <dbReference type="ARBA" id="ARBA00022989"/>
    </source>
</evidence>
<proteinExistence type="inferred from homology"/>
<gene>
    <name evidence="9" type="ORF">BLIN101_03500</name>
</gene>
<feature type="transmembrane region" description="Helical" evidence="7">
    <location>
        <begin position="88"/>
        <end position="111"/>
    </location>
</feature>
<dbReference type="InterPro" id="IPR050366">
    <property type="entry name" value="BP-dependent_transpt_permease"/>
</dbReference>
<keyword evidence="5 7" id="KW-1133">Transmembrane helix</keyword>
<keyword evidence="3" id="KW-1003">Cell membrane</keyword>
<dbReference type="GO" id="GO:0055085">
    <property type="term" value="P:transmembrane transport"/>
    <property type="evidence" value="ECO:0007669"/>
    <property type="project" value="InterPro"/>
</dbReference>
<accession>A0A2H1KNC7</accession>
<dbReference type="InterPro" id="IPR000515">
    <property type="entry name" value="MetI-like"/>
</dbReference>
<evidence type="ECO:0000256" key="3">
    <source>
        <dbReference type="ARBA" id="ARBA00022475"/>
    </source>
</evidence>
<evidence type="ECO:0000256" key="6">
    <source>
        <dbReference type="ARBA" id="ARBA00023136"/>
    </source>
</evidence>
<evidence type="ECO:0000256" key="2">
    <source>
        <dbReference type="ARBA" id="ARBA00022448"/>
    </source>
</evidence>
<comment type="subcellular location">
    <subcellularLocation>
        <location evidence="1 7">Cell membrane</location>
        <topology evidence="1 7">Multi-pass membrane protein</topology>
    </subcellularLocation>
</comment>
<dbReference type="AlphaFoldDB" id="A0A2H1KNC7"/>
<dbReference type="Proteomes" id="UP000234498">
    <property type="component" value="Unassembled WGS sequence"/>
</dbReference>
<feature type="transmembrane region" description="Helical" evidence="7">
    <location>
        <begin position="210"/>
        <end position="229"/>
    </location>
</feature>
<dbReference type="EMBL" id="FXZA01000056">
    <property type="protein sequence ID" value="SMY01246.1"/>
    <property type="molecule type" value="Genomic_DNA"/>
</dbReference>